<dbReference type="OrthoDB" id="123046at2759"/>
<feature type="compositionally biased region" description="Basic residues" evidence="1">
    <location>
        <begin position="57"/>
        <end position="68"/>
    </location>
</feature>
<gene>
    <name evidence="2" type="ORF">Plil01_001806000</name>
</gene>
<evidence type="ECO:0000256" key="1">
    <source>
        <dbReference type="SAM" id="MobiDB-lite"/>
    </source>
</evidence>
<feature type="region of interest" description="Disordered" evidence="1">
    <location>
        <begin position="57"/>
        <end position="80"/>
    </location>
</feature>
<dbReference type="Proteomes" id="UP001165083">
    <property type="component" value="Unassembled WGS sequence"/>
</dbReference>
<feature type="compositionally biased region" description="Basic and acidic residues" evidence="1">
    <location>
        <begin position="12"/>
        <end position="23"/>
    </location>
</feature>
<sequence length="348" mass="39164">MNITNLLAGPAKPHDSSAGESPSKRNVEFLLCVGESNQNEEPNLLFQCRPDVSDKRPTKKIKVSKRARPATQTTTTSTALSVIPDKERKRPYRLSTKQRLRRLDNQALESRMYNLTLDVNNLKQEVRYLQECRDLYFTRITIARQHAEGEAVGMVARLFRLFCDETCGANEVELDDRNIFLSRVHTRLTDPSVGGRDGVPHFMQTWRNFKLLFTHRSYTVKAIRLVSHVGAHDDGEDTSEPPSEICTDVASVMDEARRRCGPDGGCVVESTGEFTGRLKRDAIAAIFPKLLQDEALVVRLIGQKFSCPLRMLAYFNTDGQLVDHVAEFDVIGALNALIGVAQHHYHSP</sequence>
<evidence type="ECO:0000313" key="2">
    <source>
        <dbReference type="EMBL" id="GMF65384.1"/>
    </source>
</evidence>
<protein>
    <submittedName>
        <fullName evidence="2">Unnamed protein product</fullName>
    </submittedName>
</protein>
<organism evidence="2 3">
    <name type="scientific">Phytophthora lilii</name>
    <dbReference type="NCBI Taxonomy" id="2077276"/>
    <lineage>
        <taxon>Eukaryota</taxon>
        <taxon>Sar</taxon>
        <taxon>Stramenopiles</taxon>
        <taxon>Oomycota</taxon>
        <taxon>Peronosporomycetes</taxon>
        <taxon>Peronosporales</taxon>
        <taxon>Peronosporaceae</taxon>
        <taxon>Phytophthora</taxon>
    </lineage>
</organism>
<name>A0A9W6YJX9_9STRA</name>
<dbReference type="EMBL" id="BSXW01012464">
    <property type="protein sequence ID" value="GMF65384.1"/>
    <property type="molecule type" value="Genomic_DNA"/>
</dbReference>
<reference evidence="2" key="1">
    <citation type="submission" date="2023-04" db="EMBL/GenBank/DDBJ databases">
        <title>Phytophthora lilii NBRC 32176.</title>
        <authorList>
            <person name="Ichikawa N."/>
            <person name="Sato H."/>
            <person name="Tonouchi N."/>
        </authorList>
    </citation>
    <scope>NUCLEOTIDE SEQUENCE</scope>
    <source>
        <strain evidence="2">NBRC 32176</strain>
    </source>
</reference>
<evidence type="ECO:0000313" key="3">
    <source>
        <dbReference type="Proteomes" id="UP001165083"/>
    </source>
</evidence>
<dbReference type="AlphaFoldDB" id="A0A9W6YJX9"/>
<feature type="region of interest" description="Disordered" evidence="1">
    <location>
        <begin position="1"/>
        <end position="23"/>
    </location>
</feature>
<accession>A0A9W6YJX9</accession>
<comment type="caution">
    <text evidence="2">The sequence shown here is derived from an EMBL/GenBank/DDBJ whole genome shotgun (WGS) entry which is preliminary data.</text>
</comment>
<proteinExistence type="predicted"/>
<keyword evidence="3" id="KW-1185">Reference proteome</keyword>